<keyword evidence="7" id="KW-0966">Cell projection</keyword>
<organism evidence="10 11">
    <name type="scientific">Homarus americanus</name>
    <name type="common">American lobster</name>
    <dbReference type="NCBI Taxonomy" id="6706"/>
    <lineage>
        <taxon>Eukaryota</taxon>
        <taxon>Metazoa</taxon>
        <taxon>Ecdysozoa</taxon>
        <taxon>Arthropoda</taxon>
        <taxon>Crustacea</taxon>
        <taxon>Multicrustacea</taxon>
        <taxon>Malacostraca</taxon>
        <taxon>Eumalacostraca</taxon>
        <taxon>Eucarida</taxon>
        <taxon>Decapoda</taxon>
        <taxon>Pleocyemata</taxon>
        <taxon>Astacidea</taxon>
        <taxon>Nephropoidea</taxon>
        <taxon>Nephropidae</taxon>
        <taxon>Homarus</taxon>
    </lineage>
</organism>
<dbReference type="InterPro" id="IPR026201">
    <property type="entry name" value="Cep290"/>
</dbReference>
<evidence type="ECO:0000256" key="7">
    <source>
        <dbReference type="ARBA" id="ARBA00023273"/>
    </source>
</evidence>
<feature type="coiled-coil region" evidence="8">
    <location>
        <begin position="1601"/>
        <end position="1728"/>
    </location>
</feature>
<evidence type="ECO:0000256" key="6">
    <source>
        <dbReference type="ARBA" id="ARBA00023212"/>
    </source>
</evidence>
<keyword evidence="3" id="KW-0963">Cytoplasm</keyword>
<dbReference type="EMBL" id="JAHLQT010007950">
    <property type="protein sequence ID" value="KAG7174085.1"/>
    <property type="molecule type" value="Genomic_DNA"/>
</dbReference>
<feature type="region of interest" description="Disordered" evidence="9">
    <location>
        <begin position="1778"/>
        <end position="1841"/>
    </location>
</feature>
<evidence type="ECO:0000256" key="9">
    <source>
        <dbReference type="SAM" id="MobiDB-lite"/>
    </source>
</evidence>
<feature type="coiled-coil region" evidence="8">
    <location>
        <begin position="1137"/>
        <end position="1192"/>
    </location>
</feature>
<feature type="region of interest" description="Disordered" evidence="9">
    <location>
        <begin position="534"/>
        <end position="568"/>
    </location>
</feature>
<dbReference type="PANTHER" id="PTHR18879:SF20">
    <property type="entry name" value="CENTROSOMAL PROTEIN OF 290 KDA"/>
    <property type="match status" value="1"/>
</dbReference>
<dbReference type="GO" id="GO:0030030">
    <property type="term" value="P:cell projection organization"/>
    <property type="evidence" value="ECO:0007669"/>
    <property type="project" value="UniProtKB-KW"/>
</dbReference>
<reference evidence="10" key="1">
    <citation type="journal article" date="2021" name="Sci. Adv.">
        <title>The American lobster genome reveals insights on longevity, neural, and immune adaptations.</title>
        <authorList>
            <person name="Polinski J.M."/>
            <person name="Zimin A.V."/>
            <person name="Clark K.F."/>
            <person name="Kohn A.B."/>
            <person name="Sadowski N."/>
            <person name="Timp W."/>
            <person name="Ptitsyn A."/>
            <person name="Khanna P."/>
            <person name="Romanova D.Y."/>
            <person name="Williams P."/>
            <person name="Greenwood S.J."/>
            <person name="Moroz L.L."/>
            <person name="Walt D.R."/>
            <person name="Bodnar A.G."/>
        </authorList>
    </citation>
    <scope>NUCLEOTIDE SEQUENCE</scope>
    <source>
        <strain evidence="10">GMGI-L3</strain>
    </source>
</reference>
<name>A0A8J5N6N4_HOMAM</name>
<keyword evidence="6" id="KW-0206">Cytoskeleton</keyword>
<feature type="coiled-coil region" evidence="8">
    <location>
        <begin position="124"/>
        <end position="278"/>
    </location>
</feature>
<evidence type="ECO:0000313" key="10">
    <source>
        <dbReference type="EMBL" id="KAG7174085.1"/>
    </source>
</evidence>
<comment type="subcellular location">
    <subcellularLocation>
        <location evidence="1">Cytoplasm</location>
        <location evidence="1">Cytoskeleton</location>
        <location evidence="1">Cilium basal body</location>
    </subcellularLocation>
    <subcellularLocation>
        <location evidence="2">Cytoplasm</location>
        <location evidence="2">Cytoskeleton</location>
        <location evidence="2">Microtubule organizing center</location>
        <location evidence="2">Centrosome</location>
    </subcellularLocation>
</comment>
<feature type="coiled-coil region" evidence="8">
    <location>
        <begin position="1966"/>
        <end position="1993"/>
    </location>
</feature>
<feature type="compositionally biased region" description="Low complexity" evidence="9">
    <location>
        <begin position="546"/>
        <end position="556"/>
    </location>
</feature>
<feature type="compositionally biased region" description="Basic and acidic residues" evidence="9">
    <location>
        <begin position="534"/>
        <end position="545"/>
    </location>
</feature>
<evidence type="ECO:0000256" key="8">
    <source>
        <dbReference type="SAM" id="Coils"/>
    </source>
</evidence>
<accession>A0A8J5N6N4</accession>
<feature type="coiled-coil region" evidence="8">
    <location>
        <begin position="1849"/>
        <end position="1932"/>
    </location>
</feature>
<evidence type="ECO:0000256" key="1">
    <source>
        <dbReference type="ARBA" id="ARBA00004120"/>
    </source>
</evidence>
<feature type="coiled-coil region" evidence="8">
    <location>
        <begin position="1417"/>
        <end position="1548"/>
    </location>
</feature>
<dbReference type="Proteomes" id="UP000747542">
    <property type="component" value="Unassembled WGS sequence"/>
</dbReference>
<feature type="coiled-coil region" evidence="8">
    <location>
        <begin position="474"/>
        <end position="528"/>
    </location>
</feature>
<feature type="coiled-coil region" evidence="8">
    <location>
        <begin position="384"/>
        <end position="438"/>
    </location>
</feature>
<feature type="compositionally biased region" description="Basic and acidic residues" evidence="9">
    <location>
        <begin position="1811"/>
        <end position="1826"/>
    </location>
</feature>
<evidence type="ECO:0000313" key="11">
    <source>
        <dbReference type="Proteomes" id="UP000747542"/>
    </source>
</evidence>
<feature type="compositionally biased region" description="Polar residues" evidence="9">
    <location>
        <begin position="1781"/>
        <end position="1805"/>
    </location>
</feature>
<keyword evidence="4" id="KW-0970">Cilium biogenesis/degradation</keyword>
<feature type="coiled-coil region" evidence="8">
    <location>
        <begin position="311"/>
        <end position="338"/>
    </location>
</feature>
<comment type="caution">
    <text evidence="10">The sequence shown here is derived from an EMBL/GenBank/DDBJ whole genome shotgun (WGS) entry which is preliminary data.</text>
</comment>
<evidence type="ECO:0000256" key="2">
    <source>
        <dbReference type="ARBA" id="ARBA00004300"/>
    </source>
</evidence>
<sequence>MGIDWEYLRGVTGDSGDWGEAELEELYQTLVGITKLRSRDKTVEKLEMLFTLTQAVMMAKYSQVVVLEEEVGHLAESAGRGDAKREQELLAEINRLQAVVDNGRGTTNDENIAYDWSSGWRLKKKEMEESIQQKNLEIQQFMDDLQVSENERTILRSSVMELEDRLAEATKEINNSLIVAREELEGFHSHIEEMTLEKAQLQQKFEELSTAVDARVDKLKEVVSQREEELQRMRSMLYQRSNLPPGSVQQTQNDLSQILQLEQEVRERDAEVARLGEQLTEASREIESSALLITKLKNMRVSAVEGDAAIISQLRGELHEARQHMQQMRTQLLAAEEDAQLHAQDLSTVIGELQSYMAGEYSLADALRELKEVRSQVRIRDSQISQLTVLVNTLQININELIEENVNKTDWQNSKKIIDQLTNQVNKLLDEKVTLRTKIYDLTRELSNAKGSLQLTTLELPKGFGSGETSRLQTQCLEEQLNNLSAAVNQLLLEQKVEHQENHLQFQLEALKEKHLRLEGEKASLERIIHSDFMKRKKTEDREQSTESSSTQPSSKKASEKSLHSSKSPMEALDELIATLGQLPPSTEEVIAKLKNQECSKREDEISQREKTNAIYTNQFESLRSQVTDLNSILSGEQDKWISEKRELEKSVCALEDEVKALKAQTGELQSTIDAISSGRPDVDAKLARRLAELRYDLEISHRLTKNQRNEISSLHGQLKDKLEEVQQSLLQEKQLKHEKEHEQQILKHRIYKLEGELSQSVPRTTADQTSAQSAAITAKYRSLLQAQSLTMQEKNQEVQLMAEKQQLLEEREQLSQLLESAREKVHSLQASLNLVGKNTTHIQVEILSKQLAAIELRELREKQKAEHSSIMYHNIKKECVELQHRVQQLQDTLDATSKMNLALQTTETELRQQLQGAIKQEEYTRVTKQVQHITDEKAQLLSDVKRLQSHVDVLSTQLKQKELIKNENQVEVDQLRQEVQDLAATSDERTNMGQLHQEIIFLKVKNLESIAALDETKAMNEKQTIEILRLSQQLRDRERLLETAVDTNRARSTKLYIIIRDLRQQYAGAVPLSQQERYVDLLETLKQERNALQVALQSAQHDKMESKITLRQLKIKQEALDELKMALSSPKSTTLVASWCTNLEEAKLKNVELEEKVQTLEENQALSQARLEGKERRLAEVQTQLLSLEKLWMDEQLLWDEREVELTRALEKHETRHKAAALDLKTLGFHELPDTTLPISKQLEEALDSLRNKVTFLEKAEMELEKFRNEVETIRKDLREKEIAVIARDKIINELRIIGSNLKVPVVRSEAAQDVTDQVKSKSLMPEEESIKIVIEGLKERLHMSQHTVNHYQDLLAKAHEEKQDLAARNRDEFLRVTRECDEAVLRARELQSQLDSIPTRDRGSSALSEAQAAQIQSLEETIKVIEVQLDDAKSQLIVLERKAVQLERDLTIARREHAEEREHLEVSAQLRVQQHQRETDRLSGELNKIRCERDNLREEVAILQESASRKPSAILRTLVEKLRDQLIEKEKQVSKLTMAVQDMKERISQNQMKDEGIDLVSVEKEVSQATNKLTESFNIELEKISAAKDDLEHKLHNQILSLTAEKDKISAEVDTLNEEIKILKGESLRTEKQLLQQKRFNNALKQKLEDLEGKSPLAITRAIESLQEKLKKMDAAAEIEENEIRKAKSQEQIVRWEERKKLQGVIDKLKARVKELETTHDVHLKKLETSQDLLSKVETEKLSLQFKLNNLSKVSTEKMCGVCLKTLNTLDSRRGSLVQEGSSPAHSSQTVRASRTVKQNRVNPSPERVPVKADIGDVQRDKAKSPLVSRRSQSEQDDSEMRFRIQLKKALEEKHSLEFRLKGALEEIYVLRNQLQQKEEEEEKLIAERKGPAARRVGGAAVVLEYESRVRTLEDELRQKTRLLAHVKEVVREAANREESLLEEKGILLQKVTLLESISEDTPAARLVHELRQAKLTITRLQRLLDNIQGNS</sequence>
<keyword evidence="11" id="KW-1185">Reference proteome</keyword>
<evidence type="ECO:0000256" key="4">
    <source>
        <dbReference type="ARBA" id="ARBA00022794"/>
    </source>
</evidence>
<feature type="coiled-coil region" evidence="8">
    <location>
        <begin position="792"/>
        <end position="832"/>
    </location>
</feature>
<protein>
    <submittedName>
        <fullName evidence="10">Centrosomal protein of 290 kDa-like 1</fullName>
    </submittedName>
</protein>
<gene>
    <name evidence="10" type="primary">Cep290-L1</name>
    <name evidence="10" type="ORF">Hamer_G017810</name>
</gene>
<dbReference type="GO" id="GO:0005813">
    <property type="term" value="C:centrosome"/>
    <property type="evidence" value="ECO:0007669"/>
    <property type="project" value="UniProtKB-SubCell"/>
</dbReference>
<feature type="coiled-coil region" evidence="8">
    <location>
        <begin position="959"/>
        <end position="986"/>
    </location>
</feature>
<keyword evidence="5 8" id="KW-0175">Coiled coil</keyword>
<proteinExistence type="predicted"/>
<evidence type="ECO:0000256" key="5">
    <source>
        <dbReference type="ARBA" id="ARBA00023054"/>
    </source>
</evidence>
<feature type="coiled-coil region" evidence="8">
    <location>
        <begin position="1241"/>
        <end position="1285"/>
    </location>
</feature>
<dbReference type="PANTHER" id="PTHR18879">
    <property type="entry name" value="CENTROSOMAL PROTEIN OF 290 KDA"/>
    <property type="match status" value="1"/>
</dbReference>
<evidence type="ECO:0000256" key="3">
    <source>
        <dbReference type="ARBA" id="ARBA00022490"/>
    </source>
</evidence>
<feature type="coiled-coil region" evidence="8">
    <location>
        <begin position="873"/>
        <end position="900"/>
    </location>
</feature>